<dbReference type="SUPFAM" id="SSF56300">
    <property type="entry name" value="Metallo-dependent phosphatases"/>
    <property type="match status" value="1"/>
</dbReference>
<reference evidence="1" key="1">
    <citation type="submission" date="2020-06" db="EMBL/GenBank/DDBJ databases">
        <authorList>
            <consortium name="Plant Systems Biology data submission"/>
        </authorList>
    </citation>
    <scope>NUCLEOTIDE SEQUENCE</scope>
    <source>
        <strain evidence="1">D6</strain>
    </source>
</reference>
<dbReference type="EMBL" id="CAICTM010001392">
    <property type="protein sequence ID" value="CAB9523243.1"/>
    <property type="molecule type" value="Genomic_DNA"/>
</dbReference>
<accession>A0A9N8HUJ9</accession>
<name>A0A9N8HUJ9_9STRA</name>
<organism evidence="1 2">
    <name type="scientific">Seminavis robusta</name>
    <dbReference type="NCBI Taxonomy" id="568900"/>
    <lineage>
        <taxon>Eukaryota</taxon>
        <taxon>Sar</taxon>
        <taxon>Stramenopiles</taxon>
        <taxon>Ochrophyta</taxon>
        <taxon>Bacillariophyta</taxon>
        <taxon>Bacillariophyceae</taxon>
        <taxon>Bacillariophycidae</taxon>
        <taxon>Naviculales</taxon>
        <taxon>Naviculaceae</taxon>
        <taxon>Seminavis</taxon>
    </lineage>
</organism>
<proteinExistence type="predicted"/>
<protein>
    <recommendedName>
        <fullName evidence="3">Calcineurin-like phosphoesterase domain-containing protein</fullName>
    </recommendedName>
</protein>
<keyword evidence="2" id="KW-1185">Reference proteome</keyword>
<dbReference type="Proteomes" id="UP001153069">
    <property type="component" value="Unassembled WGS sequence"/>
</dbReference>
<dbReference type="Gene3D" id="3.60.21.10">
    <property type="match status" value="1"/>
</dbReference>
<gene>
    <name evidence="1" type="ORF">SEMRO_1394_G268920.1</name>
</gene>
<dbReference type="OrthoDB" id="426586at2759"/>
<comment type="caution">
    <text evidence="1">The sequence shown here is derived from an EMBL/GenBank/DDBJ whole genome shotgun (WGS) entry which is preliminary data.</text>
</comment>
<dbReference type="AlphaFoldDB" id="A0A9N8HUJ9"/>
<evidence type="ECO:0008006" key="3">
    <source>
        <dbReference type="Google" id="ProtNLM"/>
    </source>
</evidence>
<dbReference type="PANTHER" id="PTHR42254:SF1">
    <property type="entry name" value="CALCINEURIN-LIKE PHOSPHOESTERASE DOMAIN-CONTAINING PROTEIN"/>
    <property type="match status" value="1"/>
</dbReference>
<evidence type="ECO:0000313" key="1">
    <source>
        <dbReference type="EMBL" id="CAB9523243.1"/>
    </source>
</evidence>
<dbReference type="InterPro" id="IPR029052">
    <property type="entry name" value="Metallo-depent_PP-like"/>
</dbReference>
<dbReference type="PANTHER" id="PTHR42254">
    <property type="entry name" value="METALLOPHOS DOMAIN-CONTAINING PROTEIN"/>
    <property type="match status" value="1"/>
</dbReference>
<evidence type="ECO:0000313" key="2">
    <source>
        <dbReference type="Proteomes" id="UP001153069"/>
    </source>
</evidence>
<sequence>MMSSSSPDAAQESPFRLGYVTDVEGNLDYFLRYVEHSKVLTIRQHTPLKLELLSDCYFVFGGDAVDKGPGDIRLVRALVDLKRRYPDRVVLLVGNRDLNKLRLTAELAQDDMERPIRDIPPPHWDPSAPSLLEFLQEKLQQKEQQSTTKTTLEDLNTRVNRLHYMLQHTLGCPNTFEFRRQELTILTNNDVITDDQVLQSFLDEIKDEHGSLRQYLECAQVAVIIGHTLFCHGAVDVRTMQFVPRHDTKFENPSSQPPPAFMEPNVHKWTHVLNQYLQVGLDDHRQRPYWNSQRNSRGGEALMALQNRPAMWGRSIISNCYGDGGCITTHAAALEREARVIAQEETTNPLVFEKVCSDPFDASVAEWLLLTQNSIRRVVVGHKPTGDCPAVLSAAYTGVEIVSADTSFSDTSCADNRGQAVSVVELVGFSDKDNQLELRGVLRNGQAYDCQFPRLTTEEGMDPSVGDAQLGRQVFLSNNHNDGDARGGGSK</sequence>